<dbReference type="Proteomes" id="UP000479710">
    <property type="component" value="Unassembled WGS sequence"/>
</dbReference>
<sequence length="98" mass="10511">MEWSGVAQVDRARVDCLVRTTVSALSASVSCRVDRTDGAEMLSIGSSVPPGDCRELVRSCAALLEKLGDLAGEMLSPLLTGCHLMKVMFVIRCLQIDV</sequence>
<protein>
    <submittedName>
        <fullName evidence="1">Uncharacterized protein</fullName>
    </submittedName>
</protein>
<reference evidence="1 2" key="1">
    <citation type="submission" date="2019-11" db="EMBL/GenBank/DDBJ databases">
        <title>Whole genome sequence of Oryza granulata.</title>
        <authorList>
            <person name="Li W."/>
        </authorList>
    </citation>
    <scope>NUCLEOTIDE SEQUENCE [LARGE SCALE GENOMIC DNA]</scope>
    <source>
        <strain evidence="2">cv. Menghai</strain>
        <tissue evidence="1">Leaf</tissue>
    </source>
</reference>
<comment type="caution">
    <text evidence="1">The sequence shown here is derived from an EMBL/GenBank/DDBJ whole genome shotgun (WGS) entry which is preliminary data.</text>
</comment>
<gene>
    <name evidence="1" type="ORF">E2562_004763</name>
</gene>
<dbReference type="EMBL" id="SPHZ02000006">
    <property type="protein sequence ID" value="KAF0910790.1"/>
    <property type="molecule type" value="Genomic_DNA"/>
</dbReference>
<organism evidence="1 2">
    <name type="scientific">Oryza meyeriana var. granulata</name>
    <dbReference type="NCBI Taxonomy" id="110450"/>
    <lineage>
        <taxon>Eukaryota</taxon>
        <taxon>Viridiplantae</taxon>
        <taxon>Streptophyta</taxon>
        <taxon>Embryophyta</taxon>
        <taxon>Tracheophyta</taxon>
        <taxon>Spermatophyta</taxon>
        <taxon>Magnoliopsida</taxon>
        <taxon>Liliopsida</taxon>
        <taxon>Poales</taxon>
        <taxon>Poaceae</taxon>
        <taxon>BOP clade</taxon>
        <taxon>Oryzoideae</taxon>
        <taxon>Oryzeae</taxon>
        <taxon>Oryzinae</taxon>
        <taxon>Oryza</taxon>
        <taxon>Oryza meyeriana</taxon>
    </lineage>
</organism>
<dbReference type="AlphaFoldDB" id="A0A6G1DEB5"/>
<dbReference type="PANTHER" id="PTHR48221:SF2">
    <property type="entry name" value="ACYL-COA SYNTHETASE FAMILY PROTEIN"/>
    <property type="match status" value="1"/>
</dbReference>
<dbReference type="PANTHER" id="PTHR48221">
    <property type="entry name" value="ACYL-COA SYNTHETASE FAMILY PROTEIN"/>
    <property type="match status" value="1"/>
</dbReference>
<name>A0A6G1DEB5_9ORYZ</name>
<dbReference type="OrthoDB" id="1917939at2759"/>
<accession>A0A6G1DEB5</accession>
<evidence type="ECO:0000313" key="2">
    <source>
        <dbReference type="Proteomes" id="UP000479710"/>
    </source>
</evidence>
<evidence type="ECO:0000313" key="1">
    <source>
        <dbReference type="EMBL" id="KAF0910790.1"/>
    </source>
</evidence>
<proteinExistence type="predicted"/>
<keyword evidence="2" id="KW-1185">Reference proteome</keyword>